<name>A0A0B6ZAD4_9EUPU</name>
<feature type="non-terminal residue" evidence="1">
    <location>
        <position position="100"/>
    </location>
</feature>
<sequence>MQQALKFLDQWSNTWLIKANENKPTTFYLSTRPQRSKLLLNNHVLLPKETPIYFRVAFEQCLTRKAHTKNKPDQSKIQDSNYEKNLLVQLETWIKVRRGS</sequence>
<reference evidence="1" key="1">
    <citation type="submission" date="2014-12" db="EMBL/GenBank/DDBJ databases">
        <title>Insight into the proteome of Arion vulgaris.</title>
        <authorList>
            <person name="Aradska J."/>
            <person name="Bulat T."/>
            <person name="Smidak R."/>
            <person name="Sarate P."/>
            <person name="Gangsoo J."/>
            <person name="Sialana F."/>
            <person name="Bilban M."/>
            <person name="Lubec G."/>
        </authorList>
    </citation>
    <scope>NUCLEOTIDE SEQUENCE</scope>
    <source>
        <tissue evidence="1">Skin</tissue>
    </source>
</reference>
<dbReference type="EMBL" id="HACG01018487">
    <property type="protein sequence ID" value="CEK65352.1"/>
    <property type="molecule type" value="Transcribed_RNA"/>
</dbReference>
<protein>
    <submittedName>
        <fullName evidence="1">Uncharacterized protein</fullName>
    </submittedName>
</protein>
<organism evidence="1">
    <name type="scientific">Arion vulgaris</name>
    <dbReference type="NCBI Taxonomy" id="1028688"/>
    <lineage>
        <taxon>Eukaryota</taxon>
        <taxon>Metazoa</taxon>
        <taxon>Spiralia</taxon>
        <taxon>Lophotrochozoa</taxon>
        <taxon>Mollusca</taxon>
        <taxon>Gastropoda</taxon>
        <taxon>Heterobranchia</taxon>
        <taxon>Euthyneura</taxon>
        <taxon>Panpulmonata</taxon>
        <taxon>Eupulmonata</taxon>
        <taxon>Stylommatophora</taxon>
        <taxon>Helicina</taxon>
        <taxon>Arionoidea</taxon>
        <taxon>Arionidae</taxon>
        <taxon>Arion</taxon>
    </lineage>
</organism>
<accession>A0A0B6ZAD4</accession>
<proteinExistence type="predicted"/>
<dbReference type="AlphaFoldDB" id="A0A0B6ZAD4"/>
<gene>
    <name evidence="1" type="primary">ORF54769</name>
</gene>
<evidence type="ECO:0000313" key="1">
    <source>
        <dbReference type="EMBL" id="CEK65352.1"/>
    </source>
</evidence>